<dbReference type="Gene3D" id="3.40.50.1820">
    <property type="entry name" value="alpha/beta hydrolase"/>
    <property type="match status" value="1"/>
</dbReference>
<reference evidence="3" key="1">
    <citation type="submission" date="2019-07" db="EMBL/GenBank/DDBJ databases">
        <authorList>
            <person name="De-Chao Zhang Q."/>
        </authorList>
    </citation>
    <scope>NUCLEOTIDE SEQUENCE</scope>
    <source>
        <strain evidence="3">TP-CH-4</strain>
    </source>
</reference>
<name>A0A967AQ01_9FLAO</name>
<dbReference type="GO" id="GO:0016787">
    <property type="term" value="F:hydrolase activity"/>
    <property type="evidence" value="ECO:0007669"/>
    <property type="project" value="UniProtKB-KW"/>
</dbReference>
<evidence type="ECO:0000313" key="3">
    <source>
        <dbReference type="EMBL" id="NHF58089.1"/>
    </source>
</evidence>
<dbReference type="InterPro" id="IPR000639">
    <property type="entry name" value="Epox_hydrolase-like"/>
</dbReference>
<dbReference type="RefSeq" id="WP_152572599.1">
    <property type="nucleotide sequence ID" value="NZ_VIKU02000001.1"/>
</dbReference>
<evidence type="ECO:0000256" key="1">
    <source>
        <dbReference type="ARBA" id="ARBA00022801"/>
    </source>
</evidence>
<dbReference type="PRINTS" id="PR00412">
    <property type="entry name" value="EPOXHYDRLASE"/>
</dbReference>
<reference evidence="3" key="2">
    <citation type="submission" date="2020-03" db="EMBL/GenBank/DDBJ databases">
        <title>Flavobacteriaceae bacterium strain TP-CH-4, a member of the family Flavobacteriaceae isolated from a deep-sea seamount.</title>
        <authorList>
            <person name="Zhang D.-C."/>
        </authorList>
    </citation>
    <scope>NUCLEOTIDE SEQUENCE</scope>
    <source>
        <strain evidence="3">TP-CH-4</strain>
    </source>
</reference>
<protein>
    <submittedName>
        <fullName evidence="3">Haloalkane dehalogenase</fullName>
    </submittedName>
</protein>
<evidence type="ECO:0000259" key="2">
    <source>
        <dbReference type="Pfam" id="PF00561"/>
    </source>
</evidence>
<accession>A0A967AQ01</accession>
<evidence type="ECO:0000313" key="4">
    <source>
        <dbReference type="Proteomes" id="UP000707206"/>
    </source>
</evidence>
<organism evidence="3 4">
    <name type="scientific">Pelagihabitans pacificus</name>
    <dbReference type="NCBI Taxonomy" id="2696054"/>
    <lineage>
        <taxon>Bacteria</taxon>
        <taxon>Pseudomonadati</taxon>
        <taxon>Bacteroidota</taxon>
        <taxon>Flavobacteriia</taxon>
        <taxon>Flavobacteriales</taxon>
        <taxon>Flavobacteriaceae</taxon>
        <taxon>Pelagihabitans</taxon>
    </lineage>
</organism>
<keyword evidence="4" id="KW-1185">Reference proteome</keyword>
<dbReference type="InterPro" id="IPR000073">
    <property type="entry name" value="AB_hydrolase_1"/>
</dbReference>
<dbReference type="Proteomes" id="UP000707206">
    <property type="component" value="Unassembled WGS sequence"/>
</dbReference>
<gene>
    <name evidence="3" type="ORF">FK220_001965</name>
</gene>
<dbReference type="PANTHER" id="PTHR43329">
    <property type="entry name" value="EPOXIDE HYDROLASE"/>
    <property type="match status" value="1"/>
</dbReference>
<dbReference type="SUPFAM" id="SSF53474">
    <property type="entry name" value="alpha/beta-Hydrolases"/>
    <property type="match status" value="1"/>
</dbReference>
<keyword evidence="1" id="KW-0378">Hydrolase</keyword>
<dbReference type="AlphaFoldDB" id="A0A967AQ01"/>
<dbReference type="InterPro" id="IPR029058">
    <property type="entry name" value="AB_hydrolase_fold"/>
</dbReference>
<dbReference type="EMBL" id="VIKU02000001">
    <property type="protein sequence ID" value="NHF58089.1"/>
    <property type="molecule type" value="Genomic_DNA"/>
</dbReference>
<proteinExistence type="predicted"/>
<dbReference type="NCBIfam" id="NF002043">
    <property type="entry name" value="PRK00870.1"/>
    <property type="match status" value="1"/>
</dbReference>
<sequence length="296" mass="32905">MNVLSTPTSLFGNIRDYPFCPHYCEVAPGLNMHYVDEGKGKTILLLHGEPSWSYLYRKMIPILVEAGFRTIAPDLIGFGKSDKPIEPSAYSFEKHVTWLKALISHLKLTDINLFCQDWGGLAGLRLAAENEHLFATITASNTFVPRTGMKANEAFLKWRHFSQTTPHFHAGGVLQMGTVSRLSDEVIAAYDAPFPDDSYKAGARIFPKLVPFDGDDFDNQLPACDAAWKVLERWEKPFLTLFGDSDPIMHGAETYFQAKVPGAQGQPHRIIKGAGHFIQEDKGEELASTLADFIGS</sequence>
<feature type="domain" description="AB hydrolase-1" evidence="2">
    <location>
        <begin position="42"/>
        <end position="160"/>
    </location>
</feature>
<comment type="caution">
    <text evidence="3">The sequence shown here is derived from an EMBL/GenBank/DDBJ whole genome shotgun (WGS) entry which is preliminary data.</text>
</comment>
<dbReference type="Pfam" id="PF00561">
    <property type="entry name" value="Abhydrolase_1"/>
    <property type="match status" value="1"/>
</dbReference>